<dbReference type="GO" id="GO:0000785">
    <property type="term" value="C:chromatin"/>
    <property type="evidence" value="ECO:0007669"/>
    <property type="project" value="TreeGrafter"/>
</dbReference>
<dbReference type="InterPro" id="IPR006818">
    <property type="entry name" value="ASF1-like"/>
</dbReference>
<reference evidence="8 9" key="2">
    <citation type="submission" date="2018-11" db="EMBL/GenBank/DDBJ databases">
        <authorList>
            <consortium name="Pathogen Informatics"/>
        </authorList>
    </citation>
    <scope>NUCLEOTIDE SEQUENCE [LARGE SCALE GENOMIC DNA]</scope>
</reference>
<dbReference type="GO" id="GO:0005634">
    <property type="term" value="C:nucleus"/>
    <property type="evidence" value="ECO:0007669"/>
    <property type="project" value="UniProtKB-SubCell"/>
</dbReference>
<reference evidence="10" key="1">
    <citation type="submission" date="2017-02" db="UniProtKB">
        <authorList>
            <consortium name="WormBaseParasite"/>
        </authorList>
    </citation>
    <scope>IDENTIFICATION</scope>
</reference>
<feature type="region of interest" description="Disordered" evidence="7">
    <location>
        <begin position="176"/>
        <end position="317"/>
    </location>
</feature>
<evidence type="ECO:0000313" key="8">
    <source>
        <dbReference type="EMBL" id="VDL63186.1"/>
    </source>
</evidence>
<evidence type="ECO:0000256" key="2">
    <source>
        <dbReference type="ARBA" id="ARBA00006051"/>
    </source>
</evidence>
<evidence type="ECO:0000256" key="4">
    <source>
        <dbReference type="ARBA" id="ARBA00023163"/>
    </source>
</evidence>
<feature type="compositionally biased region" description="Acidic residues" evidence="7">
    <location>
        <begin position="219"/>
        <end position="285"/>
    </location>
</feature>
<dbReference type="InterPro" id="IPR017282">
    <property type="entry name" value="Hist_deposition_Asf1"/>
</dbReference>
<dbReference type="GO" id="GO:0006334">
    <property type="term" value="P:nucleosome assembly"/>
    <property type="evidence" value="ECO:0007669"/>
    <property type="project" value="InterPro"/>
</dbReference>
<keyword evidence="3" id="KW-0805">Transcription regulation</keyword>
<evidence type="ECO:0000256" key="6">
    <source>
        <dbReference type="ARBA" id="ARBA00023242"/>
    </source>
</evidence>
<evidence type="ECO:0000256" key="1">
    <source>
        <dbReference type="ARBA" id="ARBA00004123"/>
    </source>
</evidence>
<comment type="similarity">
    <text evidence="2">Belongs to the ASF1 family.</text>
</comment>
<dbReference type="AlphaFoldDB" id="A0A0R3SXB1"/>
<evidence type="ECO:0000256" key="3">
    <source>
        <dbReference type="ARBA" id="ARBA00023015"/>
    </source>
</evidence>
<evidence type="ECO:0000313" key="9">
    <source>
        <dbReference type="Proteomes" id="UP000274504"/>
    </source>
</evidence>
<dbReference type="WBParaSite" id="HDID_0001037401-mRNA-1">
    <property type="protein sequence ID" value="HDID_0001037401-mRNA-1"/>
    <property type="gene ID" value="HDID_0001037401"/>
</dbReference>
<organism evidence="10">
    <name type="scientific">Hymenolepis diminuta</name>
    <name type="common">Rat tapeworm</name>
    <dbReference type="NCBI Taxonomy" id="6216"/>
    <lineage>
        <taxon>Eukaryota</taxon>
        <taxon>Metazoa</taxon>
        <taxon>Spiralia</taxon>
        <taxon>Lophotrochozoa</taxon>
        <taxon>Platyhelminthes</taxon>
        <taxon>Cestoda</taxon>
        <taxon>Eucestoda</taxon>
        <taxon>Cyclophyllidea</taxon>
        <taxon>Hymenolepididae</taxon>
        <taxon>Hymenolepis</taxon>
    </lineage>
</organism>
<keyword evidence="6" id="KW-0539">Nucleus</keyword>
<dbReference type="PANTHER" id="PTHR12040">
    <property type="entry name" value="ANTI-SILENCING PROTEIN 1"/>
    <property type="match status" value="1"/>
</dbReference>
<dbReference type="OrthoDB" id="29755at2759"/>
<name>A0A0R3SXB1_HYMDI</name>
<accession>A0A0R3SXB1</accession>
<dbReference type="EMBL" id="UYSG01011647">
    <property type="protein sequence ID" value="VDL63186.1"/>
    <property type="molecule type" value="Genomic_DNA"/>
</dbReference>
<dbReference type="SUPFAM" id="SSF101546">
    <property type="entry name" value="ASF1-like"/>
    <property type="match status" value="1"/>
</dbReference>
<keyword evidence="5" id="KW-0143">Chaperone</keyword>
<dbReference type="Gene3D" id="2.60.40.1490">
    <property type="entry name" value="Histone chaperone ASF1-like"/>
    <property type="match status" value="1"/>
</dbReference>
<dbReference type="FunFam" id="2.60.40.1490:FF:000001">
    <property type="entry name" value="Histone chaperone ASF1"/>
    <property type="match status" value="1"/>
</dbReference>
<proteinExistence type="inferred from homology"/>
<dbReference type="STRING" id="6216.A0A0R3SXB1"/>
<feature type="compositionally biased region" description="Polar residues" evidence="7">
    <location>
        <begin position="298"/>
        <end position="317"/>
    </location>
</feature>
<comment type="subcellular location">
    <subcellularLocation>
        <location evidence="1">Nucleus</location>
    </subcellularLocation>
</comment>
<evidence type="ECO:0000256" key="5">
    <source>
        <dbReference type="ARBA" id="ARBA00023186"/>
    </source>
</evidence>
<dbReference type="GO" id="GO:0042393">
    <property type="term" value="F:histone binding"/>
    <property type="evidence" value="ECO:0007669"/>
    <property type="project" value="InterPro"/>
</dbReference>
<evidence type="ECO:0000256" key="7">
    <source>
        <dbReference type="SAM" id="MobiDB-lite"/>
    </source>
</evidence>
<dbReference type="GO" id="GO:0006335">
    <property type="term" value="P:DNA replication-dependent chromatin assembly"/>
    <property type="evidence" value="ECO:0007669"/>
    <property type="project" value="TreeGrafter"/>
</dbReference>
<gene>
    <name evidence="8" type="ORF">HDID_LOCUS10372</name>
</gene>
<sequence>MAKVNISDVEVLDNPATFYDKFKFKITFECFEPLEDDLEWKVVYVGSAYNSNLDQTLDSILVGPIPVGRHQFIFEVDPPDPSKIPTEDIVGVTVVLIQALYHEREFIRIGYYVSNEYKSEELANEPPAKPLIDELKRTVLTTDPRVTRFPIDWGDGLLDGMPEPEVNEEEVIDEKDVVMGEGSPPSQQNEEEEVSGDKNQPYTEDDGEDSEEALKDNEVDPDEDSAAEIDLEAIDDEADAEEDLMSEEGDDGDESVSEDNPVDEEEVEEIPDELQEGADENDDQTGLESMDTDPPPSKNNASSESPVNSTKSPLKQL</sequence>
<dbReference type="Proteomes" id="UP000274504">
    <property type="component" value="Unassembled WGS sequence"/>
</dbReference>
<dbReference type="GO" id="GO:0006337">
    <property type="term" value="P:nucleosome disassembly"/>
    <property type="evidence" value="ECO:0007669"/>
    <property type="project" value="InterPro"/>
</dbReference>
<dbReference type="Pfam" id="PF04729">
    <property type="entry name" value="ASF1_hist_chap"/>
    <property type="match status" value="1"/>
</dbReference>
<dbReference type="InterPro" id="IPR036747">
    <property type="entry name" value="ASF1-like_sf"/>
</dbReference>
<evidence type="ECO:0000313" key="10">
    <source>
        <dbReference type="WBParaSite" id="HDID_0001037401-mRNA-1"/>
    </source>
</evidence>
<dbReference type="PANTHER" id="PTHR12040:SF0">
    <property type="entry name" value="HISTONE CHAPERONE ASF1"/>
    <property type="match status" value="1"/>
</dbReference>
<protein>
    <submittedName>
        <fullName evidence="10">Histone chaperone</fullName>
    </submittedName>
</protein>
<dbReference type="PIRSF" id="PIRSF037759">
    <property type="entry name" value="Histone_Asf1"/>
    <property type="match status" value="1"/>
</dbReference>
<keyword evidence="4" id="KW-0804">Transcription</keyword>